<dbReference type="EMBL" id="GBRH01217365">
    <property type="protein sequence ID" value="JAD80530.1"/>
    <property type="molecule type" value="Transcribed_RNA"/>
</dbReference>
<dbReference type="AlphaFoldDB" id="A0A0A9D4E9"/>
<protein>
    <submittedName>
        <fullName evidence="1">Uncharacterized protein</fullName>
    </submittedName>
</protein>
<accession>A0A0A9D4E9</accession>
<proteinExistence type="predicted"/>
<reference evidence="1" key="1">
    <citation type="submission" date="2014-09" db="EMBL/GenBank/DDBJ databases">
        <authorList>
            <person name="Magalhaes I.L.F."/>
            <person name="Oliveira U."/>
            <person name="Santos F.R."/>
            <person name="Vidigal T.H.D.A."/>
            <person name="Brescovit A.D."/>
            <person name="Santos A.J."/>
        </authorList>
    </citation>
    <scope>NUCLEOTIDE SEQUENCE</scope>
    <source>
        <tissue evidence="1">Shoot tissue taken approximately 20 cm above the soil surface</tissue>
    </source>
</reference>
<sequence length="75" mass="8175">MNKHIIRLHKTTNRCVSSHTMNCPKKPQVDLPDHLPLSNGSALAREKLLPGLHRRSCGDVSAASGLDLLLVVQLA</sequence>
<organism evidence="1">
    <name type="scientific">Arundo donax</name>
    <name type="common">Giant reed</name>
    <name type="synonym">Donax arundinaceus</name>
    <dbReference type="NCBI Taxonomy" id="35708"/>
    <lineage>
        <taxon>Eukaryota</taxon>
        <taxon>Viridiplantae</taxon>
        <taxon>Streptophyta</taxon>
        <taxon>Embryophyta</taxon>
        <taxon>Tracheophyta</taxon>
        <taxon>Spermatophyta</taxon>
        <taxon>Magnoliopsida</taxon>
        <taxon>Liliopsida</taxon>
        <taxon>Poales</taxon>
        <taxon>Poaceae</taxon>
        <taxon>PACMAD clade</taxon>
        <taxon>Arundinoideae</taxon>
        <taxon>Arundineae</taxon>
        <taxon>Arundo</taxon>
    </lineage>
</organism>
<reference evidence="1" key="2">
    <citation type="journal article" date="2015" name="Data Brief">
        <title>Shoot transcriptome of the giant reed, Arundo donax.</title>
        <authorList>
            <person name="Barrero R.A."/>
            <person name="Guerrero F.D."/>
            <person name="Moolhuijzen P."/>
            <person name="Goolsby J.A."/>
            <person name="Tidwell J."/>
            <person name="Bellgard S.E."/>
            <person name="Bellgard M.I."/>
        </authorList>
    </citation>
    <scope>NUCLEOTIDE SEQUENCE</scope>
    <source>
        <tissue evidence="1">Shoot tissue taken approximately 20 cm above the soil surface</tissue>
    </source>
</reference>
<name>A0A0A9D4E9_ARUDO</name>
<evidence type="ECO:0000313" key="1">
    <source>
        <dbReference type="EMBL" id="JAD80530.1"/>
    </source>
</evidence>